<dbReference type="Proteomes" id="UP000245577">
    <property type="component" value="Unassembled WGS sequence"/>
</dbReference>
<evidence type="ECO:0000313" key="2">
    <source>
        <dbReference type="EMBL" id="PWB86274.1"/>
    </source>
</evidence>
<protein>
    <recommendedName>
        <fullName evidence="4">Class III signal peptide</fullName>
    </recommendedName>
</protein>
<keyword evidence="1" id="KW-1133">Transmembrane helix</keyword>
<keyword evidence="1" id="KW-0812">Transmembrane</keyword>
<comment type="caution">
    <text evidence="2">The sequence shown here is derived from an EMBL/GenBank/DDBJ whole genome shotgun (WGS) entry which is preliminary data.</text>
</comment>
<dbReference type="RefSeq" id="WP_243408473.1">
    <property type="nucleotide sequence ID" value="NZ_CASEFK010000001.1"/>
</dbReference>
<sequence>MDCKGQSSAEFLLLIGFFIALLVVSSIFILEEDELNKAMIAARNGVNEGIIIDSAAVYPDDVYREYELSKENLLHPSLIKLENVNYTNMGVDSGYNKEKIQFKVTVSSSEIIDKDLQDSFGDRINYNLRKSLAYTFNSENLTNELYNPVFSNHYVFTTANVKWIN</sequence>
<feature type="transmembrane region" description="Helical" evidence="1">
    <location>
        <begin position="12"/>
        <end position="30"/>
    </location>
</feature>
<keyword evidence="3" id="KW-1185">Reference proteome</keyword>
<accession>A0A2U1S883</accession>
<name>A0A2U1S883_9EURY</name>
<dbReference type="EMBL" id="MZGU01000004">
    <property type="protein sequence ID" value="PWB86274.1"/>
    <property type="molecule type" value="Genomic_DNA"/>
</dbReference>
<keyword evidence="1" id="KW-0472">Membrane</keyword>
<evidence type="ECO:0000256" key="1">
    <source>
        <dbReference type="SAM" id="Phobius"/>
    </source>
</evidence>
<organism evidence="2 3">
    <name type="scientific">Methanobrevibacter woesei</name>
    <dbReference type="NCBI Taxonomy" id="190976"/>
    <lineage>
        <taxon>Archaea</taxon>
        <taxon>Methanobacteriati</taxon>
        <taxon>Methanobacteriota</taxon>
        <taxon>Methanomada group</taxon>
        <taxon>Methanobacteria</taxon>
        <taxon>Methanobacteriales</taxon>
        <taxon>Methanobacteriaceae</taxon>
        <taxon>Methanobrevibacter</taxon>
    </lineage>
</organism>
<gene>
    <name evidence="2" type="ORF">MBBWO_11290</name>
</gene>
<reference evidence="2 3" key="1">
    <citation type="submission" date="2017-03" db="EMBL/GenBank/DDBJ databases">
        <title>Genome sequence of Methanobrevibacter wosei.</title>
        <authorList>
            <person name="Poehlein A."/>
            <person name="Seedorf H."/>
            <person name="Daniel R."/>
        </authorList>
    </citation>
    <scope>NUCLEOTIDE SEQUENCE [LARGE SCALE GENOMIC DNA]</scope>
    <source>
        <strain evidence="2 3">DSM 11979</strain>
    </source>
</reference>
<proteinExistence type="predicted"/>
<evidence type="ECO:0000313" key="3">
    <source>
        <dbReference type="Proteomes" id="UP000245577"/>
    </source>
</evidence>
<evidence type="ECO:0008006" key="4">
    <source>
        <dbReference type="Google" id="ProtNLM"/>
    </source>
</evidence>
<dbReference type="AlphaFoldDB" id="A0A2U1S883"/>